<keyword evidence="4 5" id="KW-0472">Membrane</keyword>
<dbReference type="Pfam" id="PF06305">
    <property type="entry name" value="LapA_dom"/>
    <property type="match status" value="1"/>
</dbReference>
<keyword evidence="3 5" id="KW-1133">Transmembrane helix</keyword>
<evidence type="ECO:0000256" key="1">
    <source>
        <dbReference type="ARBA" id="ARBA00022475"/>
    </source>
</evidence>
<protein>
    <recommendedName>
        <fullName evidence="6">Lipopolysaccharide assembly protein A domain-containing protein</fullName>
    </recommendedName>
</protein>
<evidence type="ECO:0000259" key="6">
    <source>
        <dbReference type="Pfam" id="PF06305"/>
    </source>
</evidence>
<evidence type="ECO:0000313" key="7">
    <source>
        <dbReference type="EMBL" id="VAW72221.1"/>
    </source>
</evidence>
<gene>
    <name evidence="7" type="ORF">MNBD_GAMMA10-2624</name>
</gene>
<accession>A0A3B0XXE8</accession>
<sequence>MTRFLSLLISIPFIILMAAFAFKNAQPVSVDLFFFPPVSIPLAVILLIALFLGVVLGYLFNVFALLAQKKKYRQLEKKQEALQGLSGVLHKQGK</sequence>
<reference evidence="7" key="1">
    <citation type="submission" date="2018-06" db="EMBL/GenBank/DDBJ databases">
        <authorList>
            <person name="Zhirakovskaya E."/>
        </authorList>
    </citation>
    <scope>NUCLEOTIDE SEQUENCE</scope>
</reference>
<feature type="domain" description="Lipopolysaccharide assembly protein A" evidence="6">
    <location>
        <begin position="23"/>
        <end position="83"/>
    </location>
</feature>
<keyword evidence="1" id="KW-1003">Cell membrane</keyword>
<evidence type="ECO:0000256" key="5">
    <source>
        <dbReference type="SAM" id="Phobius"/>
    </source>
</evidence>
<dbReference type="EMBL" id="UOFJ01000652">
    <property type="protein sequence ID" value="VAW72221.1"/>
    <property type="molecule type" value="Genomic_DNA"/>
</dbReference>
<name>A0A3B0XXE8_9ZZZZ</name>
<organism evidence="7">
    <name type="scientific">hydrothermal vent metagenome</name>
    <dbReference type="NCBI Taxonomy" id="652676"/>
    <lineage>
        <taxon>unclassified sequences</taxon>
        <taxon>metagenomes</taxon>
        <taxon>ecological metagenomes</taxon>
    </lineage>
</organism>
<evidence type="ECO:0000256" key="4">
    <source>
        <dbReference type="ARBA" id="ARBA00023136"/>
    </source>
</evidence>
<dbReference type="AlphaFoldDB" id="A0A3B0XXE8"/>
<evidence type="ECO:0000256" key="3">
    <source>
        <dbReference type="ARBA" id="ARBA00022989"/>
    </source>
</evidence>
<dbReference type="GO" id="GO:0005886">
    <property type="term" value="C:plasma membrane"/>
    <property type="evidence" value="ECO:0007669"/>
    <property type="project" value="InterPro"/>
</dbReference>
<proteinExistence type="predicted"/>
<dbReference type="InterPro" id="IPR010445">
    <property type="entry name" value="LapA_dom"/>
</dbReference>
<evidence type="ECO:0000256" key="2">
    <source>
        <dbReference type="ARBA" id="ARBA00022692"/>
    </source>
</evidence>
<keyword evidence="2 5" id="KW-0812">Transmembrane</keyword>
<feature type="transmembrane region" description="Helical" evidence="5">
    <location>
        <begin position="45"/>
        <end position="67"/>
    </location>
</feature>